<dbReference type="EMBL" id="HBFQ01018869">
    <property type="protein sequence ID" value="CAD8838866.1"/>
    <property type="molecule type" value="Transcribed_RNA"/>
</dbReference>
<reference evidence="2" key="1">
    <citation type="submission" date="2021-01" db="EMBL/GenBank/DDBJ databases">
        <authorList>
            <person name="Corre E."/>
            <person name="Pelletier E."/>
            <person name="Niang G."/>
            <person name="Scheremetjew M."/>
            <person name="Finn R."/>
            <person name="Kale V."/>
            <person name="Holt S."/>
            <person name="Cochrane G."/>
            <person name="Meng A."/>
            <person name="Brown T."/>
            <person name="Cohen L."/>
        </authorList>
    </citation>
    <scope>NUCLEOTIDE SEQUENCE</scope>
</reference>
<keyword evidence="1" id="KW-0106">Calcium</keyword>
<dbReference type="SUPFAM" id="SSF47473">
    <property type="entry name" value="EF-hand"/>
    <property type="match status" value="1"/>
</dbReference>
<gene>
    <name evidence="2" type="ORF">NSCI0253_LOCUS13214</name>
</gene>
<dbReference type="AlphaFoldDB" id="A0A7S1A0Q3"/>
<name>A0A7S1A0Q3_NOCSC</name>
<proteinExistence type="predicted"/>
<evidence type="ECO:0000256" key="1">
    <source>
        <dbReference type="ARBA" id="ARBA00022837"/>
    </source>
</evidence>
<accession>A0A7S1A0Q3</accession>
<sequence>MFDVSPTPPGSYVRGPCSDFPGPMGSGFPGPMGSGFPGPMGSGFQGPMGSGFPRPMGSAGPMGSIDPMIVSFGGAPGSMRPPTGLGGPMGSSMGPFTFGQRSGDSSQAPGMPGRQKLIPQPVLDSAPEDGPVSIAVDVQPRLVAIRPKRPCPDTKQYLHRWESGAMENRMLPRHITDICGWVQASIEADGHSELNANDKELMNVKHNEDRVVYMATSGWALQMWRSKADFDRGISPQLRGSQPRPLAWWDMRRAFDVVVDVGNINLDDFPHRLTINMTAGNVYFRIEYPEDVATWYYAIRRIIHDASKQRIDARDTPHHQEKRWPAAVGLARAISHGQPIGSRAMAITFHAYDIDYDCCIQVGEIMVLITELQAAKLFLEGRAEAKTREAAIYSVRSRITEEDIFEAAMHFRYTADPDGNGKVCKDEFIRCGQEAICECFELSSTSLCDGAERDYYDDPVQMSAEQQGSCAMM</sequence>
<evidence type="ECO:0008006" key="3">
    <source>
        <dbReference type="Google" id="ProtNLM"/>
    </source>
</evidence>
<dbReference type="InterPro" id="IPR011992">
    <property type="entry name" value="EF-hand-dom_pair"/>
</dbReference>
<protein>
    <recommendedName>
        <fullName evidence="3">EF-hand domain-containing protein</fullName>
    </recommendedName>
</protein>
<evidence type="ECO:0000313" key="2">
    <source>
        <dbReference type="EMBL" id="CAD8838866.1"/>
    </source>
</evidence>
<dbReference type="InterPro" id="IPR018247">
    <property type="entry name" value="EF_Hand_1_Ca_BS"/>
</dbReference>
<dbReference type="PROSITE" id="PS00018">
    <property type="entry name" value="EF_HAND_1"/>
    <property type="match status" value="1"/>
</dbReference>
<organism evidence="2">
    <name type="scientific">Noctiluca scintillans</name>
    <name type="common">Sea sparkle</name>
    <name type="synonym">Red tide dinoflagellate</name>
    <dbReference type="NCBI Taxonomy" id="2966"/>
    <lineage>
        <taxon>Eukaryota</taxon>
        <taxon>Sar</taxon>
        <taxon>Alveolata</taxon>
        <taxon>Dinophyceae</taxon>
        <taxon>Noctilucales</taxon>
        <taxon>Noctilucaceae</taxon>
        <taxon>Noctiluca</taxon>
    </lineage>
</organism>